<keyword evidence="2" id="KW-1185">Reference proteome</keyword>
<dbReference type="AlphaFoldDB" id="A0A167ASF9"/>
<evidence type="ECO:0000313" key="1">
    <source>
        <dbReference type="EMBL" id="KZL80477.1"/>
    </source>
</evidence>
<dbReference type="Proteomes" id="UP000076584">
    <property type="component" value="Unassembled WGS sequence"/>
</dbReference>
<sequence length="66" mass="7509">MPAFYDDFELKIPQLAIQAGKVLTGKKRVPPIGDEGCLEADAKCFKFDWLKEHSDLWDHAFNDKAV</sequence>
<proteinExistence type="predicted"/>
<comment type="caution">
    <text evidence="1">The sequence shown here is derived from an EMBL/GenBank/DDBJ whole genome shotgun (WGS) entry which is preliminary data.</text>
</comment>
<accession>A0A167ASF9</accession>
<evidence type="ECO:0000313" key="2">
    <source>
        <dbReference type="Proteomes" id="UP000076584"/>
    </source>
</evidence>
<protein>
    <submittedName>
        <fullName evidence="1">Uncharacterized protein</fullName>
    </submittedName>
</protein>
<dbReference type="EMBL" id="LFIW01001901">
    <property type="protein sequence ID" value="KZL80477.1"/>
    <property type="molecule type" value="Genomic_DNA"/>
</dbReference>
<reference evidence="1 2" key="1">
    <citation type="submission" date="2015-06" db="EMBL/GenBank/DDBJ databases">
        <title>Survival trade-offs in plant roots during colonization by closely related pathogenic and mutualistic fungi.</title>
        <authorList>
            <person name="Hacquard S."/>
            <person name="Kracher B."/>
            <person name="Hiruma K."/>
            <person name="Weinman A."/>
            <person name="Muench P."/>
            <person name="Garrido Oter R."/>
            <person name="Ver Loren van Themaat E."/>
            <person name="Dallerey J.-F."/>
            <person name="Damm U."/>
            <person name="Henrissat B."/>
            <person name="Lespinet O."/>
            <person name="Thon M."/>
            <person name="Kemen E."/>
            <person name="McHardy A.C."/>
            <person name="Schulze-Lefert P."/>
            <person name="O'Connell R.J."/>
        </authorList>
    </citation>
    <scope>NUCLEOTIDE SEQUENCE [LARGE SCALE GENOMIC DNA]</scope>
    <source>
        <strain evidence="1 2">MAFF 238704</strain>
    </source>
</reference>
<name>A0A167ASF9_COLIC</name>
<gene>
    <name evidence="1" type="ORF">CI238_13158</name>
</gene>
<organism evidence="1 2">
    <name type="scientific">Colletotrichum incanum</name>
    <name type="common">Soybean anthracnose fungus</name>
    <dbReference type="NCBI Taxonomy" id="1573173"/>
    <lineage>
        <taxon>Eukaryota</taxon>
        <taxon>Fungi</taxon>
        <taxon>Dikarya</taxon>
        <taxon>Ascomycota</taxon>
        <taxon>Pezizomycotina</taxon>
        <taxon>Sordariomycetes</taxon>
        <taxon>Hypocreomycetidae</taxon>
        <taxon>Glomerellales</taxon>
        <taxon>Glomerellaceae</taxon>
        <taxon>Colletotrichum</taxon>
        <taxon>Colletotrichum spaethianum species complex</taxon>
    </lineage>
</organism>